<dbReference type="AlphaFoldDB" id="A0A7G6E192"/>
<dbReference type="Pfam" id="PF16510">
    <property type="entry name" value="P22_portal"/>
    <property type="match status" value="1"/>
</dbReference>
<gene>
    <name evidence="2" type="ORF">BR63_05665</name>
</gene>
<dbReference type="EMBL" id="CP045798">
    <property type="protein sequence ID" value="QNB45846.1"/>
    <property type="molecule type" value="Genomic_DNA"/>
</dbReference>
<reference evidence="2 3" key="1">
    <citation type="journal article" date="2019" name="Front. Microbiol.">
        <title>Thermoanaerosceptrum fracticalcis gen. nov. sp. nov., a Novel Fumarate-Fermenting Microorganism From a Deep Fractured Carbonate Aquifer of the US Great Basin.</title>
        <authorList>
            <person name="Hamilton-Brehm S.D."/>
            <person name="Stewart L.E."/>
            <person name="Zavarin M."/>
            <person name="Caldwell M."/>
            <person name="Lawson P.A."/>
            <person name="Onstott T.C."/>
            <person name="Grzymski J."/>
            <person name="Neveux I."/>
            <person name="Lollar B.S."/>
            <person name="Russell C.E."/>
            <person name="Moser D.P."/>
        </authorList>
    </citation>
    <scope>NUCLEOTIDE SEQUENCE [LARGE SCALE GENOMIC DNA]</scope>
    <source>
        <strain evidence="2 3">DRI-13</strain>
    </source>
</reference>
<evidence type="ECO:0000313" key="2">
    <source>
        <dbReference type="EMBL" id="QNB45846.1"/>
    </source>
</evidence>
<name>A0A7G6E192_THEFR</name>
<feature type="region of interest" description="Disordered" evidence="1">
    <location>
        <begin position="194"/>
        <end position="215"/>
    </location>
</feature>
<organism evidence="2 3">
    <name type="scientific">Thermanaerosceptrum fracticalcis</name>
    <dbReference type="NCBI Taxonomy" id="1712410"/>
    <lineage>
        <taxon>Bacteria</taxon>
        <taxon>Bacillati</taxon>
        <taxon>Bacillota</taxon>
        <taxon>Clostridia</taxon>
        <taxon>Eubacteriales</taxon>
        <taxon>Peptococcaceae</taxon>
        <taxon>Thermanaerosceptrum</taxon>
    </lineage>
</organism>
<evidence type="ECO:0008006" key="4">
    <source>
        <dbReference type="Google" id="ProtNLM"/>
    </source>
</evidence>
<sequence length="584" mass="66485">MEEIKSLTDKLKDNPAGLIHELVATTNKAMAPKYQRWQRYRRKLRNEWYINNQWSQRPLYSTNYLRSKVETVKAYISQQLPVPEVKGQERNDDIAAEVKNNVLQWALRMAKWEKKARELAHEAEVCGIAWIKPRLDPDAFNGQGIVVYDVIPSENVKVDPKATEPGNARWIIQHIPDVSVEEIEAFYGKKVIGSDKEDTKNDNRPDEQKASTPGQTCDVYEAYIRDYSMETAEEPVEQETEQGVVQVLAKVKRRKYPNWRMIVVAGNTVLADKPVDRLPLKPYWPTDETGNMYPPSIVEMAEPLQDLADAIDEQIYRNIRMTVKRQRIVSSATGLTRNMITDAAGEVYMVSGDIDKAMKWDEPTLLGQEIFAYRKEIEERISIVTGIFSVAQGKPEFNIQTYSTVAALQDASTSTIKMRLKLLAETAAEVAQETLALIKENFGPYREIKIAGEGVYRIIDEYPAELQEATEEEKRAWMEQNGVDLVLSDIDELHDIVVQAENALPADRSARAQVSLKLMETPAEDGLPVITRKALLDALDYPKASELIREIEELKNQQTMQQQQEMLMQQQLMNQPGIDGGLQV</sequence>
<accession>A0A7G6E192</accession>
<feature type="compositionally biased region" description="Basic and acidic residues" evidence="1">
    <location>
        <begin position="194"/>
        <end position="209"/>
    </location>
</feature>
<dbReference type="Proteomes" id="UP000515847">
    <property type="component" value="Chromosome"/>
</dbReference>
<protein>
    <recommendedName>
        <fullName evidence="4">Phage portal protein</fullName>
    </recommendedName>
</protein>
<evidence type="ECO:0000313" key="3">
    <source>
        <dbReference type="Proteomes" id="UP000515847"/>
    </source>
</evidence>
<proteinExistence type="predicted"/>
<dbReference type="KEGG" id="tfr:BR63_05665"/>
<dbReference type="RefSeq" id="WP_034424684.1">
    <property type="nucleotide sequence ID" value="NZ_CP045798.1"/>
</dbReference>
<evidence type="ECO:0000256" key="1">
    <source>
        <dbReference type="SAM" id="MobiDB-lite"/>
    </source>
</evidence>
<dbReference type="InterPro" id="IPR032427">
    <property type="entry name" value="P22_portal"/>
</dbReference>
<keyword evidence="3" id="KW-1185">Reference proteome</keyword>